<protein>
    <submittedName>
        <fullName evidence="3">Paraquat-inducible protein A domain containing protein</fullName>
    </submittedName>
</protein>
<dbReference type="Proteomes" id="UP000693970">
    <property type="component" value="Unassembled WGS sequence"/>
</dbReference>
<dbReference type="Pfam" id="PF04403">
    <property type="entry name" value="PqiA"/>
    <property type="match status" value="1"/>
</dbReference>
<keyword evidence="2" id="KW-0812">Transmembrane</keyword>
<organism evidence="3 4">
    <name type="scientific">Nitzschia inconspicua</name>
    <dbReference type="NCBI Taxonomy" id="303405"/>
    <lineage>
        <taxon>Eukaryota</taxon>
        <taxon>Sar</taxon>
        <taxon>Stramenopiles</taxon>
        <taxon>Ochrophyta</taxon>
        <taxon>Bacillariophyta</taxon>
        <taxon>Bacillariophyceae</taxon>
        <taxon>Bacillariophycidae</taxon>
        <taxon>Bacillariales</taxon>
        <taxon>Bacillariaceae</taxon>
        <taxon>Nitzschia</taxon>
    </lineage>
</organism>
<feature type="transmembrane region" description="Helical" evidence="2">
    <location>
        <begin position="1228"/>
        <end position="1252"/>
    </location>
</feature>
<evidence type="ECO:0000313" key="4">
    <source>
        <dbReference type="Proteomes" id="UP000693970"/>
    </source>
</evidence>
<dbReference type="PANTHER" id="PTHR34730">
    <property type="entry name" value="UNNAMED PRODUCT"/>
    <property type="match status" value="1"/>
</dbReference>
<keyword evidence="2" id="KW-0472">Membrane</keyword>
<feature type="transmembrane region" description="Helical" evidence="2">
    <location>
        <begin position="1128"/>
        <end position="1151"/>
    </location>
</feature>
<feature type="transmembrane region" description="Helical" evidence="2">
    <location>
        <begin position="1272"/>
        <end position="1294"/>
    </location>
</feature>
<reference evidence="3" key="2">
    <citation type="submission" date="2021-04" db="EMBL/GenBank/DDBJ databases">
        <authorList>
            <person name="Podell S."/>
        </authorList>
    </citation>
    <scope>NUCLEOTIDE SEQUENCE</scope>
    <source>
        <strain evidence="3">Hildebrandi</strain>
    </source>
</reference>
<feature type="transmembrane region" description="Helical" evidence="2">
    <location>
        <begin position="984"/>
        <end position="1010"/>
    </location>
</feature>
<feature type="transmembrane region" description="Helical" evidence="2">
    <location>
        <begin position="1334"/>
        <end position="1352"/>
    </location>
</feature>
<keyword evidence="1" id="KW-0175">Coiled coil</keyword>
<sequence length="1593" mass="177229">MTTPFDIVTTKMTRSRKVSARRIDVARRQGWKMTVISNLQLRPFVADNIYFKITKPIFLFAIVVLVKSVLVHAELIADFEVETTATTVLDNTQSLLLSSQQSQKDAGSILEQPTVFLQNPPNCTQPSGSSDLSYHSNRLECFLWNLQVEIPERSFKKDFITITVHDMICTNFVLKGISSHYQPSEASNTSSPQLQISINHLEASCQGRYHSTGGLAGDVQAHVVEQDQRQNPAFTAVFSLEPAPSTPKVPSTCQTRSCATYLTCQGIHFSGSISARLIQAFSKTISKYITDALQTYICPKIIQETATATITKFLRHPFHDFVKKFLPKDDSYYGISKYDKSSSSVLSSSANRILVTPSNASNDDGVRSVSDYNIIRWILKVFNQQLRDHLQIGWIPLPSDDQKHFSFEGTNPYMTLLVPKRTQSIHRLPDDCKDMFRGFSGWMKSIFGSQPRVRLPKYFQSIRVPLPAIPGAVISINISQVSIQGLDQMDHLQLLQPPARNNNGTTWNDSISSQQHHHEDSLLQTNLTSSSGFFLVAPVTLKIALPEQESLIESFQVSLNITHVGISLATILQVSGWDSMSMLKVVNAIQQFTDSFRRGHQRDWKAIECLIATVQEVKVQNWIANLAIESLQLSRDETLVPEGSLESDFDATINTILQLLTNEYKDLWTLLVKGVVEALGTRTLNTFVSDWISDHSYHTHRRNVSDCILSLPSEETATNANWVNFTKFEILYKLNNFLGHAGRKKTLNHFLRCLGDSVEVWNENAFLDVGRPQGDVRGGSISRIQDQISITRIETRNWDSLTELQLLKPTGETRLASSAILGIAGTKAYPEMTLLVSFDGPKLFGELNITAFANAEAHAELQIDYDLNRLENITIEMMLDHEGCGLFPTMDARFLPGTTSFELGSFVGMNLTGKLNGKHIEVSTMAFPVFHEVCSELVSWFVELARSSLNQGVAEWTGLAVKNCPGVQMPSAEKQNESGKNNGAWAWLLPSTFLSISTLIVVLQVGLIWLTKSEIPIGHGDGPHERHLRGRSTEGESECEDSVVLSPGFSTFQDLIQPLMGKGTKQSKGRRGLDTPSSLDRSIVNEIYEDTMVEEEHQLVILEDQLLEVSEAEDKPKSIFFSQNLPKFVPYVFPATIFGTIVLLLTSNVSVGASVDMFLRLGTEYLEAPGVFRFSFGDTTSKLYLAGIYPLLLFVICFSGIWPYVKLFWMLYACLSPCKDTYLRERRLLLLNALGKFSLVDSYVLILFVVAFRFHVELNESLGLDSYVTPVYGFNSFLLATILSLVLGHAMLFFHRKISKNKQDDVGKERILEHSFQCRDDDSPKNFTFLSQSLLLGLMLCTMGLLIVGFLQESYSFEIVGLAGAAMGDDNNSASYSVISLGMAISQSVKDPGTFQSSFLQMSYFLFTVFAPMASLSLTLVLVVWPLTQKSQRDLLMIAEALNAWSATEVFLLSIAAALFQISQFAAFLVGDKCDTLYQILNTIFDGQEFDEVCFGVNASVQSNCWYLIVGTVLNSWVVSFALKIAHAAVEERGAILDVRQSAPTIGTATPHQMNHGWTIVQTLNAVPVVGSLLFVSTTENEGNGTVGDESGS</sequence>
<gene>
    <name evidence="3" type="ORF">IV203_031979</name>
</gene>
<dbReference type="EMBL" id="JAGRRH010000006">
    <property type="protein sequence ID" value="KAG7369236.1"/>
    <property type="molecule type" value="Genomic_DNA"/>
</dbReference>
<accession>A0A9K3Q345</accession>
<dbReference type="PANTHER" id="PTHR34730:SF1">
    <property type="entry name" value="PARAQUAT-INDUCIBLE PROTEIN A"/>
    <property type="match status" value="1"/>
</dbReference>
<dbReference type="InterPro" id="IPR007498">
    <property type="entry name" value="PqiA-like"/>
</dbReference>
<keyword evidence="4" id="KW-1185">Reference proteome</keyword>
<feature type="transmembrane region" description="Helical" evidence="2">
    <location>
        <begin position="1404"/>
        <end position="1428"/>
    </location>
</feature>
<name>A0A9K3Q345_9STRA</name>
<feature type="transmembrane region" description="Helical" evidence="2">
    <location>
        <begin position="1449"/>
        <end position="1470"/>
    </location>
</feature>
<reference evidence="3" key="1">
    <citation type="journal article" date="2021" name="Sci. Rep.">
        <title>Diploid genomic architecture of Nitzschia inconspicua, an elite biomass production diatom.</title>
        <authorList>
            <person name="Oliver A."/>
            <person name="Podell S."/>
            <person name="Pinowska A."/>
            <person name="Traller J.C."/>
            <person name="Smith S.R."/>
            <person name="McClure R."/>
            <person name="Beliaev A."/>
            <person name="Bohutskyi P."/>
            <person name="Hill E.A."/>
            <person name="Rabines A."/>
            <person name="Zheng H."/>
            <person name="Allen L.Z."/>
            <person name="Kuo A."/>
            <person name="Grigoriev I.V."/>
            <person name="Allen A.E."/>
            <person name="Hazlebeck D."/>
            <person name="Allen E.E."/>
        </authorList>
    </citation>
    <scope>NUCLEOTIDE SEQUENCE</scope>
    <source>
        <strain evidence="3">Hildebrandi</strain>
    </source>
</reference>
<feature type="coiled-coil region" evidence="1">
    <location>
        <begin position="1085"/>
        <end position="1112"/>
    </location>
</feature>
<dbReference type="OrthoDB" id="422471at2759"/>
<proteinExistence type="predicted"/>
<evidence type="ECO:0000256" key="1">
    <source>
        <dbReference type="SAM" id="Coils"/>
    </source>
</evidence>
<comment type="caution">
    <text evidence="3">The sequence shown here is derived from an EMBL/GenBank/DDBJ whole genome shotgun (WGS) entry which is preliminary data.</text>
</comment>
<feature type="transmembrane region" description="Helical" evidence="2">
    <location>
        <begin position="1183"/>
        <end position="1207"/>
    </location>
</feature>
<keyword evidence="2" id="KW-1133">Transmembrane helix</keyword>
<evidence type="ECO:0000313" key="3">
    <source>
        <dbReference type="EMBL" id="KAG7369236.1"/>
    </source>
</evidence>
<evidence type="ECO:0000256" key="2">
    <source>
        <dbReference type="SAM" id="Phobius"/>
    </source>
</evidence>